<accession>A0ABV4VWH4</accession>
<evidence type="ECO:0008006" key="4">
    <source>
        <dbReference type="Google" id="ProtNLM"/>
    </source>
</evidence>
<dbReference type="EMBL" id="JBHFGJ010000005">
    <property type="protein sequence ID" value="MFB2653446.1"/>
    <property type="molecule type" value="Genomic_DNA"/>
</dbReference>
<evidence type="ECO:0000256" key="1">
    <source>
        <dbReference type="SAM" id="Phobius"/>
    </source>
</evidence>
<keyword evidence="1" id="KW-0472">Membrane</keyword>
<dbReference type="Proteomes" id="UP001576726">
    <property type="component" value="Unassembled WGS sequence"/>
</dbReference>
<sequence>MNPAGGGMSNSSAASSGTGDQLNNAAFQGGNVSFGIGSGGGVNTWLILGVAAVAVYLLTKKK</sequence>
<protein>
    <recommendedName>
        <fullName evidence="4">TMhelix containing protein</fullName>
    </recommendedName>
</protein>
<organism evidence="2 3">
    <name type="scientific">Shewanella seohaensis</name>
    <dbReference type="NCBI Taxonomy" id="755175"/>
    <lineage>
        <taxon>Bacteria</taxon>
        <taxon>Pseudomonadati</taxon>
        <taxon>Pseudomonadota</taxon>
        <taxon>Gammaproteobacteria</taxon>
        <taxon>Alteromonadales</taxon>
        <taxon>Shewanellaceae</taxon>
        <taxon>Shewanella</taxon>
    </lineage>
</organism>
<evidence type="ECO:0000313" key="2">
    <source>
        <dbReference type="EMBL" id="MFB2653446.1"/>
    </source>
</evidence>
<comment type="caution">
    <text evidence="2">The sequence shown here is derived from an EMBL/GenBank/DDBJ whole genome shotgun (WGS) entry which is preliminary data.</text>
</comment>
<gene>
    <name evidence="2" type="ORF">ACE02L_11950</name>
</gene>
<name>A0ABV4VWH4_9GAMM</name>
<keyword evidence="1" id="KW-0812">Transmembrane</keyword>
<keyword evidence="3" id="KW-1185">Reference proteome</keyword>
<reference evidence="2 3" key="1">
    <citation type="submission" date="2024-09" db="EMBL/GenBank/DDBJ databases">
        <authorList>
            <person name="Zhang Y."/>
        </authorList>
    </citation>
    <scope>NUCLEOTIDE SEQUENCE [LARGE SCALE GENOMIC DNA]</scope>
    <source>
        <strain evidence="2 3">SH314</strain>
    </source>
</reference>
<keyword evidence="1" id="KW-1133">Transmembrane helix</keyword>
<proteinExistence type="predicted"/>
<evidence type="ECO:0000313" key="3">
    <source>
        <dbReference type="Proteomes" id="UP001576726"/>
    </source>
</evidence>
<feature type="transmembrane region" description="Helical" evidence="1">
    <location>
        <begin position="42"/>
        <end position="59"/>
    </location>
</feature>